<dbReference type="KEGG" id="fax:FUAX_50740"/>
<accession>A0AAU9CXW7</accession>
<evidence type="ECO:0000256" key="1">
    <source>
        <dbReference type="SAM" id="MobiDB-lite"/>
    </source>
</evidence>
<keyword evidence="2" id="KW-0614">Plasmid</keyword>
<reference evidence="2 3" key="1">
    <citation type="submission" date="2021-12" db="EMBL/GenBank/DDBJ databases">
        <title>Genome sequencing of bacteria with rrn-lacking chromosome and rrn-plasmid.</title>
        <authorList>
            <person name="Anda M."/>
            <person name="Iwasaki W."/>
        </authorList>
    </citation>
    <scope>NUCLEOTIDE SEQUENCE [LARGE SCALE GENOMIC DNA]</scope>
    <source>
        <strain evidence="2 3">DSM 100852</strain>
        <plasmid evidence="2 3">pFA5</plasmid>
    </source>
</reference>
<evidence type="ECO:0000313" key="2">
    <source>
        <dbReference type="EMBL" id="BDD12642.1"/>
    </source>
</evidence>
<dbReference type="Proteomes" id="UP001348817">
    <property type="component" value="Plasmid pFA5"/>
</dbReference>
<dbReference type="EMBL" id="AP025319">
    <property type="protein sequence ID" value="BDD12642.1"/>
    <property type="molecule type" value="Genomic_DNA"/>
</dbReference>
<protein>
    <submittedName>
        <fullName evidence="2">Uncharacterized protein</fullName>
    </submittedName>
</protein>
<proteinExistence type="predicted"/>
<gene>
    <name evidence="2" type="ORF">FUAX_50740</name>
</gene>
<feature type="compositionally biased region" description="Low complexity" evidence="1">
    <location>
        <begin position="51"/>
        <end position="64"/>
    </location>
</feature>
<geneLocation type="plasmid" evidence="2 3">
    <name>pFA5</name>
</geneLocation>
<dbReference type="AlphaFoldDB" id="A0AAU9CXW7"/>
<name>A0AAU9CXW7_9BACT</name>
<organism evidence="2 3">
    <name type="scientific">Fulvitalea axinellae</name>
    <dbReference type="NCBI Taxonomy" id="1182444"/>
    <lineage>
        <taxon>Bacteria</taxon>
        <taxon>Pseudomonadati</taxon>
        <taxon>Bacteroidota</taxon>
        <taxon>Cytophagia</taxon>
        <taxon>Cytophagales</taxon>
        <taxon>Persicobacteraceae</taxon>
        <taxon>Fulvitalea</taxon>
    </lineage>
</organism>
<sequence length="508" mass="58607">MTISSLNFFDSGKFILKTTDANKMDAFLRKQQRRNGLSMFKVPRKKREKSTGQSLSSTGLSKSPPIQRKIGFEVEIYNMLCGESKSPKYHEKRIYDDKHIWDLGIGNVLMADPLYEFQSEEGSTYESATEIVSKPFEEDMEGFYEMERFFKKLKRFEEVSARAPVITGLRPFAEAGLGEIRNPMALLCLRHVHKRGLRIRAQVTAGIRMKTLGQLLKDVGTGGMDETAEMVERKMAGRMALGTDYEGRFVDLPINMGRATIISEEALKRYWQQNSEAPGEGPNEELRGLLNLVAFYLIRGTLPISAYAKSFVYLLARTDFSAMFSRLPEEEKEHFSATEGREWSNIIRLMCSPGIYDLEREDWSLFQEMGIKETDCDPRVIDLSQPFFAQGIYRNRKRFPHRSPRVMDALTSGKWAFSIPRTDYLTRDTFPDPEARPRLESIGAMRGAMDTHPYFGDKMPIFELRNLSITKRMDDTISQMRKWFAYVFEMNQGRDYKYGEPHEEFGVE</sequence>
<keyword evidence="3" id="KW-1185">Reference proteome</keyword>
<feature type="region of interest" description="Disordered" evidence="1">
    <location>
        <begin position="38"/>
        <end position="64"/>
    </location>
</feature>
<evidence type="ECO:0000313" key="3">
    <source>
        <dbReference type="Proteomes" id="UP001348817"/>
    </source>
</evidence>